<sequence>MTDRIHALTVVLERIVRSDDVQPTIAAIKELRNVADVKVHIADVATHAAETRARGHLTRKLYHALEPE</sequence>
<name>A0A0F9NGG5_9ZZZZ</name>
<dbReference type="EMBL" id="LAZR01004181">
    <property type="protein sequence ID" value="KKN11037.1"/>
    <property type="molecule type" value="Genomic_DNA"/>
</dbReference>
<reference evidence="1" key="1">
    <citation type="journal article" date="2015" name="Nature">
        <title>Complex archaea that bridge the gap between prokaryotes and eukaryotes.</title>
        <authorList>
            <person name="Spang A."/>
            <person name="Saw J.H."/>
            <person name="Jorgensen S.L."/>
            <person name="Zaremba-Niedzwiedzka K."/>
            <person name="Martijn J."/>
            <person name="Lind A.E."/>
            <person name="van Eijk R."/>
            <person name="Schleper C."/>
            <person name="Guy L."/>
            <person name="Ettema T.J."/>
        </authorList>
    </citation>
    <scope>NUCLEOTIDE SEQUENCE</scope>
</reference>
<proteinExistence type="predicted"/>
<comment type="caution">
    <text evidence="1">The sequence shown here is derived from an EMBL/GenBank/DDBJ whole genome shotgun (WGS) entry which is preliminary data.</text>
</comment>
<accession>A0A0F9NGG5</accession>
<organism evidence="1">
    <name type="scientific">marine sediment metagenome</name>
    <dbReference type="NCBI Taxonomy" id="412755"/>
    <lineage>
        <taxon>unclassified sequences</taxon>
        <taxon>metagenomes</taxon>
        <taxon>ecological metagenomes</taxon>
    </lineage>
</organism>
<dbReference type="AlphaFoldDB" id="A0A0F9NGG5"/>
<gene>
    <name evidence="1" type="ORF">LCGC14_1030680</name>
</gene>
<protein>
    <submittedName>
        <fullName evidence="1">Uncharacterized protein</fullName>
    </submittedName>
</protein>
<evidence type="ECO:0000313" key="1">
    <source>
        <dbReference type="EMBL" id="KKN11037.1"/>
    </source>
</evidence>